<evidence type="ECO:0000313" key="2">
    <source>
        <dbReference type="EMBL" id="MDQ2090526.1"/>
    </source>
</evidence>
<dbReference type="EMBL" id="JANHAX010000003">
    <property type="protein sequence ID" value="MDQ2090526.1"/>
    <property type="molecule type" value="Genomic_DNA"/>
</dbReference>
<feature type="transmembrane region" description="Helical" evidence="1">
    <location>
        <begin position="59"/>
        <end position="81"/>
    </location>
</feature>
<comment type="caution">
    <text evidence="2">The sequence shown here is derived from an EMBL/GenBank/DDBJ whole genome shotgun (WGS) entry which is preliminary data.</text>
</comment>
<keyword evidence="1" id="KW-0812">Transmembrane</keyword>
<feature type="transmembrane region" description="Helical" evidence="1">
    <location>
        <begin position="142"/>
        <end position="161"/>
    </location>
</feature>
<protein>
    <submittedName>
        <fullName evidence="2">DUF1772 domain-containing protein</fullName>
    </submittedName>
</protein>
<dbReference type="RefSeq" id="WP_306735804.1">
    <property type="nucleotide sequence ID" value="NZ_JANHAX010000003.1"/>
</dbReference>
<keyword evidence="1" id="KW-1133">Transmembrane helix</keyword>
<organism evidence="2 3">
    <name type="scientific">Marimonas arenosa</name>
    <dbReference type="NCBI Taxonomy" id="1795305"/>
    <lineage>
        <taxon>Bacteria</taxon>
        <taxon>Pseudomonadati</taxon>
        <taxon>Pseudomonadota</taxon>
        <taxon>Alphaproteobacteria</taxon>
        <taxon>Rhodobacterales</taxon>
        <taxon>Paracoccaceae</taxon>
        <taxon>Marimonas</taxon>
    </lineage>
</organism>
<dbReference type="Pfam" id="PF08592">
    <property type="entry name" value="Anthrone_oxy"/>
    <property type="match status" value="1"/>
</dbReference>
<dbReference type="AlphaFoldDB" id="A0AAE3WC70"/>
<evidence type="ECO:0000256" key="1">
    <source>
        <dbReference type="SAM" id="Phobius"/>
    </source>
</evidence>
<accession>A0AAE3WC70</accession>
<keyword evidence="3" id="KW-1185">Reference proteome</keyword>
<dbReference type="InterPro" id="IPR013901">
    <property type="entry name" value="Anthrone_oxy"/>
</dbReference>
<name>A0AAE3WC70_9RHOB</name>
<feature type="transmembrane region" description="Helical" evidence="1">
    <location>
        <begin position="6"/>
        <end position="27"/>
    </location>
</feature>
<feature type="transmembrane region" description="Helical" evidence="1">
    <location>
        <begin position="87"/>
        <end position="109"/>
    </location>
</feature>
<reference evidence="2" key="1">
    <citation type="submission" date="2022-07" db="EMBL/GenBank/DDBJ databases">
        <authorList>
            <person name="Otstavnykh N."/>
            <person name="Isaeva M."/>
            <person name="Bystritskaya E."/>
        </authorList>
    </citation>
    <scope>NUCLEOTIDE SEQUENCE</scope>
    <source>
        <strain evidence="2">KCTC 52189</strain>
    </source>
</reference>
<reference evidence="2" key="2">
    <citation type="submission" date="2023-02" db="EMBL/GenBank/DDBJ databases">
        <title>'Rhodoalgimonas zhirmunskyi' gen. nov., isolated from a red alga.</title>
        <authorList>
            <person name="Nedashkovskaya O.I."/>
            <person name="Otstavnykh N.Y."/>
            <person name="Bystritskaya E.P."/>
            <person name="Balabanova L.A."/>
            <person name="Isaeva M.P."/>
        </authorList>
    </citation>
    <scope>NUCLEOTIDE SEQUENCE</scope>
    <source>
        <strain evidence="2">KCTC 52189</strain>
    </source>
</reference>
<evidence type="ECO:0000313" key="3">
    <source>
        <dbReference type="Proteomes" id="UP001226762"/>
    </source>
</evidence>
<gene>
    <name evidence="2" type="ORF">NO357_11505</name>
</gene>
<sequence>MSNDFIQILLVAATLASGLVAGVFLTFSDFVMRSLGRAQPAAGIETMQIINREVYRSQFMVLLIGMSFASIGLAGLGLLFLPDPVAAWLVVGAMAYLGGVMAVTARINVPMNKALDAERPDSAAAFFLWQTYLRNWTRWNHLRSAAATAAALCYLAAIMAAPPAA</sequence>
<dbReference type="Proteomes" id="UP001226762">
    <property type="component" value="Unassembled WGS sequence"/>
</dbReference>
<keyword evidence="1" id="KW-0472">Membrane</keyword>
<proteinExistence type="predicted"/>